<keyword evidence="10" id="KW-1185">Reference proteome</keyword>
<dbReference type="InterPro" id="IPR039859">
    <property type="entry name" value="PFA4/ZDH16/20/ERF2-like"/>
</dbReference>
<dbReference type="PROSITE" id="PS51257">
    <property type="entry name" value="PROKAR_LIPOPROTEIN"/>
    <property type="match status" value="1"/>
</dbReference>
<evidence type="ECO:0000256" key="2">
    <source>
        <dbReference type="ARBA" id="ARBA00022679"/>
    </source>
</evidence>
<comment type="catalytic activity">
    <reaction evidence="7">
        <text>L-cysteinyl-[protein] + hexadecanoyl-CoA = S-hexadecanoyl-L-cysteinyl-[protein] + CoA</text>
        <dbReference type="Rhea" id="RHEA:36683"/>
        <dbReference type="Rhea" id="RHEA-COMP:10131"/>
        <dbReference type="Rhea" id="RHEA-COMP:11032"/>
        <dbReference type="ChEBI" id="CHEBI:29950"/>
        <dbReference type="ChEBI" id="CHEBI:57287"/>
        <dbReference type="ChEBI" id="CHEBI:57379"/>
        <dbReference type="ChEBI" id="CHEBI:74151"/>
        <dbReference type="EC" id="2.3.1.225"/>
    </reaction>
</comment>
<dbReference type="InterPro" id="IPR001594">
    <property type="entry name" value="Palmitoyltrfase_DHHC"/>
</dbReference>
<evidence type="ECO:0000313" key="9">
    <source>
        <dbReference type="Ensembl" id="ENSCMIP00000020047.1"/>
    </source>
</evidence>
<keyword evidence="6 7" id="KW-0012">Acyltransferase</keyword>
<dbReference type="GO" id="GO:0016020">
    <property type="term" value="C:membrane"/>
    <property type="evidence" value="ECO:0007669"/>
    <property type="project" value="UniProtKB-SubCell"/>
</dbReference>
<comment type="similarity">
    <text evidence="7">Belongs to the DHHC palmitoyltransferase family.</text>
</comment>
<dbReference type="GO" id="GO:0019706">
    <property type="term" value="F:protein-cysteine S-palmitoyltransferase activity"/>
    <property type="evidence" value="ECO:0007669"/>
    <property type="project" value="UniProtKB-EC"/>
</dbReference>
<dbReference type="EC" id="2.3.1.225" evidence="7"/>
<evidence type="ECO:0000256" key="3">
    <source>
        <dbReference type="ARBA" id="ARBA00022692"/>
    </source>
</evidence>
<name>A0A4W3HYS0_CALMI</name>
<dbReference type="Pfam" id="PF01529">
    <property type="entry name" value="DHHC"/>
    <property type="match status" value="1"/>
</dbReference>
<evidence type="ECO:0000256" key="1">
    <source>
        <dbReference type="ARBA" id="ARBA00004141"/>
    </source>
</evidence>
<protein>
    <recommendedName>
        <fullName evidence="7">Palmitoyltransferase</fullName>
        <ecNumber evidence="7">2.3.1.225</ecNumber>
    </recommendedName>
</protein>
<comment type="domain">
    <text evidence="7">The DHHC domain is required for palmitoyltransferase activity.</text>
</comment>
<reference evidence="10" key="1">
    <citation type="journal article" date="2006" name="Science">
        <title>Ancient noncoding elements conserved in the human genome.</title>
        <authorList>
            <person name="Venkatesh B."/>
            <person name="Kirkness E.F."/>
            <person name="Loh Y.H."/>
            <person name="Halpern A.L."/>
            <person name="Lee A.P."/>
            <person name="Johnson J."/>
            <person name="Dandona N."/>
            <person name="Viswanathan L.D."/>
            <person name="Tay A."/>
            <person name="Venter J.C."/>
            <person name="Strausberg R.L."/>
            <person name="Brenner S."/>
        </authorList>
    </citation>
    <scope>NUCLEOTIDE SEQUENCE [LARGE SCALE GENOMIC DNA]</scope>
</reference>
<reference evidence="10" key="2">
    <citation type="journal article" date="2007" name="PLoS Biol.">
        <title>Survey sequencing and comparative analysis of the elephant shark (Callorhinchus milii) genome.</title>
        <authorList>
            <person name="Venkatesh B."/>
            <person name="Kirkness E.F."/>
            <person name="Loh Y.H."/>
            <person name="Halpern A.L."/>
            <person name="Lee A.P."/>
            <person name="Johnson J."/>
            <person name="Dandona N."/>
            <person name="Viswanathan L.D."/>
            <person name="Tay A."/>
            <person name="Venter J.C."/>
            <person name="Strausberg R.L."/>
            <person name="Brenner S."/>
        </authorList>
    </citation>
    <scope>NUCLEOTIDE SEQUENCE [LARGE SCALE GENOMIC DNA]</scope>
</reference>
<dbReference type="STRING" id="7868.ENSCMIP00000020047"/>
<reference evidence="9" key="4">
    <citation type="submission" date="2025-08" db="UniProtKB">
        <authorList>
            <consortium name="Ensembl"/>
        </authorList>
    </citation>
    <scope>IDENTIFICATION</scope>
</reference>
<reference evidence="10" key="3">
    <citation type="journal article" date="2014" name="Nature">
        <title>Elephant shark genome provides unique insights into gnathostome evolution.</title>
        <authorList>
            <consortium name="International Elephant Shark Genome Sequencing Consortium"/>
            <person name="Venkatesh B."/>
            <person name="Lee A.P."/>
            <person name="Ravi V."/>
            <person name="Maurya A.K."/>
            <person name="Lian M.M."/>
            <person name="Swann J.B."/>
            <person name="Ohta Y."/>
            <person name="Flajnik M.F."/>
            <person name="Sutoh Y."/>
            <person name="Kasahara M."/>
            <person name="Hoon S."/>
            <person name="Gangu V."/>
            <person name="Roy S.W."/>
            <person name="Irimia M."/>
            <person name="Korzh V."/>
            <person name="Kondrychyn I."/>
            <person name="Lim Z.W."/>
            <person name="Tay B.H."/>
            <person name="Tohari S."/>
            <person name="Kong K.W."/>
            <person name="Ho S."/>
            <person name="Lorente-Galdos B."/>
            <person name="Quilez J."/>
            <person name="Marques-Bonet T."/>
            <person name="Raney B.J."/>
            <person name="Ingham P.W."/>
            <person name="Tay A."/>
            <person name="Hillier L.W."/>
            <person name="Minx P."/>
            <person name="Boehm T."/>
            <person name="Wilson R.K."/>
            <person name="Brenner S."/>
            <person name="Warren W.C."/>
        </authorList>
    </citation>
    <scope>NUCLEOTIDE SEQUENCE [LARGE SCALE GENOMIC DNA]</scope>
</reference>
<keyword evidence="2 7" id="KW-0808">Transferase</keyword>
<feature type="transmembrane region" description="Helical" evidence="7">
    <location>
        <begin position="46"/>
        <end position="67"/>
    </location>
</feature>
<organism evidence="9 10">
    <name type="scientific">Callorhinchus milii</name>
    <name type="common">Ghost shark</name>
    <dbReference type="NCBI Taxonomy" id="7868"/>
    <lineage>
        <taxon>Eukaryota</taxon>
        <taxon>Metazoa</taxon>
        <taxon>Chordata</taxon>
        <taxon>Craniata</taxon>
        <taxon>Vertebrata</taxon>
        <taxon>Chondrichthyes</taxon>
        <taxon>Holocephali</taxon>
        <taxon>Chimaeriformes</taxon>
        <taxon>Callorhinchidae</taxon>
        <taxon>Callorhinchus</taxon>
    </lineage>
</organism>
<accession>A0A4W3HYS0</accession>
<proteinExistence type="inferred from homology"/>
<keyword evidence="5 7" id="KW-0472">Membrane</keyword>
<evidence type="ECO:0000259" key="8">
    <source>
        <dbReference type="Pfam" id="PF01529"/>
    </source>
</evidence>
<sequence length="208" mass="23936">MDEGKWQSASFCKSLMACFTTCMILGCSCLFFAFPCAFLAVNVSIAFPIVAGILFILCFTTFLITSFMDPGILHRGKAMHDNLDPKIVKVNGILFHLKWCRACQFYRPPRCSHCRVCNVCIEDFDHHCKWVNNCVGRRNYRFFFLFVLFLTLYKLTLLGSCITYLVLNHHKSMSVEKSVTYPFCLNLGNTRGYSCNWPISTKEESFMN</sequence>
<feature type="transmembrane region" description="Helical" evidence="7">
    <location>
        <begin position="142"/>
        <end position="167"/>
    </location>
</feature>
<dbReference type="InParanoid" id="A0A4W3HYS0"/>
<evidence type="ECO:0000256" key="6">
    <source>
        <dbReference type="ARBA" id="ARBA00023315"/>
    </source>
</evidence>
<dbReference type="GeneTree" id="ENSGT00940000161784"/>
<dbReference type="PANTHER" id="PTHR22883">
    <property type="entry name" value="ZINC FINGER DHHC DOMAIN CONTAINING PROTEIN"/>
    <property type="match status" value="1"/>
</dbReference>
<keyword evidence="3 7" id="KW-0812">Transmembrane</keyword>
<evidence type="ECO:0000256" key="7">
    <source>
        <dbReference type="RuleBase" id="RU079119"/>
    </source>
</evidence>
<dbReference type="GO" id="GO:0005783">
    <property type="term" value="C:endoplasmic reticulum"/>
    <property type="evidence" value="ECO:0007669"/>
    <property type="project" value="TreeGrafter"/>
</dbReference>
<keyword evidence="4 7" id="KW-1133">Transmembrane helix</keyword>
<evidence type="ECO:0000313" key="10">
    <source>
        <dbReference type="Proteomes" id="UP000314986"/>
    </source>
</evidence>
<dbReference type="AlphaFoldDB" id="A0A4W3HYS0"/>
<dbReference type="GO" id="GO:0006612">
    <property type="term" value="P:protein targeting to membrane"/>
    <property type="evidence" value="ECO:0007669"/>
    <property type="project" value="TreeGrafter"/>
</dbReference>
<reference evidence="9" key="5">
    <citation type="submission" date="2025-09" db="UniProtKB">
        <authorList>
            <consortium name="Ensembl"/>
        </authorList>
    </citation>
    <scope>IDENTIFICATION</scope>
</reference>
<feature type="domain" description="Palmitoyltransferase DHHC" evidence="8">
    <location>
        <begin position="96"/>
        <end position="178"/>
    </location>
</feature>
<dbReference type="PANTHER" id="PTHR22883:SF488">
    <property type="entry name" value="PALMITOYLTRANSFERASE"/>
    <property type="match status" value="1"/>
</dbReference>
<dbReference type="GO" id="GO:0005794">
    <property type="term" value="C:Golgi apparatus"/>
    <property type="evidence" value="ECO:0007669"/>
    <property type="project" value="TreeGrafter"/>
</dbReference>
<evidence type="ECO:0000256" key="5">
    <source>
        <dbReference type="ARBA" id="ARBA00023136"/>
    </source>
</evidence>
<dbReference type="Proteomes" id="UP000314986">
    <property type="component" value="Unassembled WGS sequence"/>
</dbReference>
<feature type="transmembrane region" description="Helical" evidence="7">
    <location>
        <begin position="15"/>
        <end position="40"/>
    </location>
</feature>
<dbReference type="OMA" id="NVCVEDF"/>
<dbReference type="PROSITE" id="PS50216">
    <property type="entry name" value="DHHC"/>
    <property type="match status" value="1"/>
</dbReference>
<dbReference type="Ensembl" id="ENSCMIT00000020419.1">
    <property type="protein sequence ID" value="ENSCMIP00000020047.1"/>
    <property type="gene ID" value="ENSCMIG00000009283.1"/>
</dbReference>
<evidence type="ECO:0000256" key="4">
    <source>
        <dbReference type="ARBA" id="ARBA00022989"/>
    </source>
</evidence>
<comment type="subcellular location">
    <subcellularLocation>
        <location evidence="1">Membrane</location>
        <topology evidence="1">Multi-pass membrane protein</topology>
    </subcellularLocation>
</comment>